<accession>B7WRI1</accession>
<organism evidence="1 2">
    <name type="scientific">Comamonas testosteroni (strain DSM 14576 / KF-1)</name>
    <name type="common">Pseudomonas testosteroni</name>
    <dbReference type="NCBI Taxonomy" id="399795"/>
    <lineage>
        <taxon>Bacteria</taxon>
        <taxon>Pseudomonadati</taxon>
        <taxon>Pseudomonadota</taxon>
        <taxon>Betaproteobacteria</taxon>
        <taxon>Burkholderiales</taxon>
        <taxon>Comamonadaceae</taxon>
        <taxon>Comamonas</taxon>
    </lineage>
</organism>
<dbReference type="Proteomes" id="UP000003039">
    <property type="component" value="Unassembled WGS sequence"/>
</dbReference>
<proteinExistence type="predicted"/>
<reference evidence="1 2" key="1">
    <citation type="journal article" date="2004" name="Appl. Environ. Microbiol.">
        <title>Mineralization of individual congeners of linear alkylbenzenesulfonate by defined pairs of heterotrophic bacteria.</title>
        <authorList>
            <person name="Schleheck D."/>
            <person name="Knepper T.P."/>
            <person name="Fischer K."/>
            <person name="Cook A.M."/>
        </authorList>
    </citation>
    <scope>NUCLEOTIDE SEQUENCE [LARGE SCALE GENOMIC DNA]</scope>
    <source>
        <strain evidence="2">DSM 14576 / KF-1</strain>
    </source>
</reference>
<evidence type="ECO:0000313" key="2">
    <source>
        <dbReference type="Proteomes" id="UP000003039"/>
    </source>
</evidence>
<dbReference type="AlphaFoldDB" id="B7WRI1"/>
<protein>
    <submittedName>
        <fullName evidence="1">Uncharacterized protein</fullName>
    </submittedName>
</protein>
<comment type="caution">
    <text evidence="1">The sequence shown here is derived from an EMBL/GenBank/DDBJ whole genome shotgun (WGS) entry which is preliminary data.</text>
</comment>
<evidence type="ECO:0000313" key="1">
    <source>
        <dbReference type="EMBL" id="EED67166.1"/>
    </source>
</evidence>
<gene>
    <name evidence="1" type="ORF">CtesDRAFT_PD2112</name>
</gene>
<name>B7WRI1_COMTK</name>
<dbReference type="EMBL" id="AAUJ02000001">
    <property type="protein sequence ID" value="EED67166.1"/>
    <property type="molecule type" value="Genomic_DNA"/>
</dbReference>
<sequence length="177" mass="20956">MKINQKMQTFIKEINSYELLNIIHLDLCLSNKESTKLDIIRFNAWVEVTHETKNKVMARVSEEDFRKVGCRNPDIYVNGRKDDRIVLTQSKTYRNEHGKSRKHITSIRAEEIFGYDWRRRLNVHKLEKLGYLHEQLDSDLSLKSFLHEKDACVVFKRVADSVYDAYIWPTPNSLVAR</sequence>
<dbReference type="RefSeq" id="WP_003054578.1">
    <property type="nucleotide sequence ID" value="NZ_AAUJ02000001.1"/>
</dbReference>